<sequence length="702" mass="75519">MLQLPKSSRSSTYHSKPLLPTRHPQRVQSPRQTFRQVLLVLTLVFVGSLLLPGSSDQHDKKQADLSALEQQANAQAHANEVLANVGNPLPAPKASSGKSDANARASAASADVDDASLPPSPKAPTHGHATGKTSDRDAGSHGTSLDHLLVEDGVALSAARVSTSKDTRLSSSNDVNGMDRPPSSSSDLVDTQSSSGSRSKSAPVQKQAPSQRPANGGDPRWAQYAVIVKSGKDVVQDRFPPLLATSLRGVKNLILVGDADIENVGDTGVDMVDVVTSVVNPVRLVTEKSDEDENDEIEGDGADSGGKRPNAEDSQEPKKKQSNLKQSQEVAKTKPTRIEDTRGWKFDAYKFLPSVREAYRQFPKADWFLIADDDTYFFMESVHAALSHYEPSDRHYFGSGNVFVGCDGVTEFGQGPMFAHGGGGIILSRGAVQALLPNLNTCIPKYFECWAGDVSLALCLRDSGIRHSDIGYGFRFYQDNPGSDKWAFPIHIGAACDRPLSMHHLRAGDLDKLKNAEQSAGYKAKYVSKMESKVSPKTHPWLYASSATTEKNGGGAKLAAAVSPFYSPVNLGDIWRAFMVGDRVVRGQRRAVGVGSPSDANGLSDKSTQATSPLISSSQLASAEKCMNACESHGKKSGKSAKSETRGASCLTWDYDTESQRCRLFDSLVKMEPAAGWVTGAREGAEKKVGKDRLFACEKREL</sequence>
<feature type="region of interest" description="Disordered" evidence="12">
    <location>
        <begin position="160"/>
        <end position="219"/>
    </location>
</feature>
<organism evidence="14 15">
    <name type="scientific">Catenaria anguillulae PL171</name>
    <dbReference type="NCBI Taxonomy" id="765915"/>
    <lineage>
        <taxon>Eukaryota</taxon>
        <taxon>Fungi</taxon>
        <taxon>Fungi incertae sedis</taxon>
        <taxon>Blastocladiomycota</taxon>
        <taxon>Blastocladiomycetes</taxon>
        <taxon>Blastocladiales</taxon>
        <taxon>Catenariaceae</taxon>
        <taxon>Catenaria</taxon>
    </lineage>
</organism>
<feature type="compositionally biased region" description="Acidic residues" evidence="12">
    <location>
        <begin position="289"/>
        <end position="301"/>
    </location>
</feature>
<feature type="region of interest" description="Disordered" evidence="12">
    <location>
        <begin position="85"/>
        <end position="144"/>
    </location>
</feature>
<evidence type="ECO:0000256" key="2">
    <source>
        <dbReference type="ARBA" id="ARBA00004922"/>
    </source>
</evidence>
<evidence type="ECO:0000256" key="7">
    <source>
        <dbReference type="ARBA" id="ARBA00022692"/>
    </source>
</evidence>
<evidence type="ECO:0000256" key="11">
    <source>
        <dbReference type="ARBA" id="ARBA00023136"/>
    </source>
</evidence>
<dbReference type="OrthoDB" id="414175at2759"/>
<feature type="compositionally biased region" description="Polar residues" evidence="12">
    <location>
        <begin position="198"/>
        <end position="213"/>
    </location>
</feature>
<gene>
    <name evidence="14" type="ORF">BCR44DRAFT_1430231</name>
</gene>
<feature type="region of interest" description="Disordered" evidence="12">
    <location>
        <begin position="1"/>
        <end position="30"/>
    </location>
</feature>
<evidence type="ECO:0000256" key="5">
    <source>
        <dbReference type="ARBA" id="ARBA00022676"/>
    </source>
</evidence>
<dbReference type="EC" id="2.4.1.122" evidence="4"/>
<dbReference type="Gene3D" id="3.50.4.10">
    <property type="entry name" value="Hepatocyte Growth Factor"/>
    <property type="match status" value="1"/>
</dbReference>
<keyword evidence="15" id="KW-1185">Reference proteome</keyword>
<keyword evidence="5" id="KW-0328">Glycosyltransferase</keyword>
<dbReference type="InterPro" id="IPR026050">
    <property type="entry name" value="C1GALT1/C1GALT1_chp1"/>
</dbReference>
<keyword evidence="9" id="KW-0735">Signal-anchor</keyword>
<comment type="caution">
    <text evidence="14">The sequence shown here is derived from an EMBL/GenBank/DDBJ whole genome shotgun (WGS) entry which is preliminary data.</text>
</comment>
<dbReference type="InterPro" id="IPR003378">
    <property type="entry name" value="Fringe-like_glycosylTrfase"/>
</dbReference>
<comment type="subcellular location">
    <subcellularLocation>
        <location evidence="1">Membrane</location>
        <topology evidence="1">Single-pass type II membrane protein</topology>
    </subcellularLocation>
</comment>
<evidence type="ECO:0000256" key="12">
    <source>
        <dbReference type="SAM" id="MobiDB-lite"/>
    </source>
</evidence>
<feature type="compositionally biased region" description="Polar residues" evidence="12">
    <location>
        <begin position="598"/>
        <end position="614"/>
    </location>
</feature>
<feature type="compositionally biased region" description="Low complexity" evidence="12">
    <location>
        <begin position="183"/>
        <end position="197"/>
    </location>
</feature>
<evidence type="ECO:0000313" key="15">
    <source>
        <dbReference type="Proteomes" id="UP000193411"/>
    </source>
</evidence>
<keyword evidence="8" id="KW-0547">Nucleotide-binding</keyword>
<dbReference type="GO" id="GO:0016020">
    <property type="term" value="C:membrane"/>
    <property type="evidence" value="ECO:0007669"/>
    <property type="project" value="UniProtKB-SubCell"/>
</dbReference>
<dbReference type="EMBL" id="MCFL01000012">
    <property type="protein sequence ID" value="ORZ37437.1"/>
    <property type="molecule type" value="Genomic_DNA"/>
</dbReference>
<feature type="compositionally biased region" description="Basic and acidic residues" evidence="12">
    <location>
        <begin position="305"/>
        <end position="319"/>
    </location>
</feature>
<dbReference type="AlphaFoldDB" id="A0A1Y2HS62"/>
<feature type="region of interest" description="Disordered" evidence="12">
    <location>
        <begin position="591"/>
        <end position="614"/>
    </location>
</feature>
<evidence type="ECO:0000256" key="4">
    <source>
        <dbReference type="ARBA" id="ARBA00012557"/>
    </source>
</evidence>
<dbReference type="PANTHER" id="PTHR23033:SF47">
    <property type="entry name" value="APPLE DOMAIN-CONTAINING PROTEIN-RELATED"/>
    <property type="match status" value="1"/>
</dbReference>
<feature type="compositionally biased region" description="Polar residues" evidence="12">
    <location>
        <begin position="1"/>
        <end position="14"/>
    </location>
</feature>
<comment type="similarity">
    <text evidence="3">Belongs to the glycosyltransferase 31 family. Beta3-Gal-T subfamily.</text>
</comment>
<reference evidence="14 15" key="1">
    <citation type="submission" date="2016-07" db="EMBL/GenBank/DDBJ databases">
        <title>Pervasive Adenine N6-methylation of Active Genes in Fungi.</title>
        <authorList>
            <consortium name="DOE Joint Genome Institute"/>
            <person name="Mondo S.J."/>
            <person name="Dannebaum R.O."/>
            <person name="Kuo R.C."/>
            <person name="Labutti K."/>
            <person name="Haridas S."/>
            <person name="Kuo A."/>
            <person name="Salamov A."/>
            <person name="Ahrendt S.R."/>
            <person name="Lipzen A."/>
            <person name="Sullivan W."/>
            <person name="Andreopoulos W.B."/>
            <person name="Clum A."/>
            <person name="Lindquist E."/>
            <person name="Daum C."/>
            <person name="Ramamoorthy G.K."/>
            <person name="Gryganskyi A."/>
            <person name="Culley D."/>
            <person name="Magnuson J.K."/>
            <person name="James T.Y."/>
            <person name="O'Malley M.A."/>
            <person name="Stajich J.E."/>
            <person name="Spatafora J.W."/>
            <person name="Visel A."/>
            <person name="Grigoriev I.V."/>
        </authorList>
    </citation>
    <scope>NUCLEOTIDE SEQUENCE [LARGE SCALE GENOMIC DNA]</scope>
    <source>
        <strain evidence="14 15">PL171</strain>
    </source>
</reference>
<keyword evidence="11" id="KW-0472">Membrane</keyword>
<dbReference type="Proteomes" id="UP000193411">
    <property type="component" value="Unassembled WGS sequence"/>
</dbReference>
<evidence type="ECO:0000256" key="9">
    <source>
        <dbReference type="ARBA" id="ARBA00022968"/>
    </source>
</evidence>
<evidence type="ECO:0000313" key="14">
    <source>
        <dbReference type="EMBL" id="ORZ37437.1"/>
    </source>
</evidence>
<feature type="compositionally biased region" description="Low complexity" evidence="12">
    <location>
        <begin position="99"/>
        <end position="110"/>
    </location>
</feature>
<dbReference type="PANTHER" id="PTHR23033">
    <property type="entry name" value="BETA1,3-GALACTOSYLTRANSFERASE"/>
    <property type="match status" value="1"/>
</dbReference>
<proteinExistence type="inferred from homology"/>
<accession>A0A1Y2HS62</accession>
<keyword evidence="10" id="KW-1133">Transmembrane helix</keyword>
<keyword evidence="6" id="KW-0808">Transferase</keyword>
<comment type="pathway">
    <text evidence="2">Protein modification; protein glycosylation.</text>
</comment>
<dbReference type="GO" id="GO:0000166">
    <property type="term" value="F:nucleotide binding"/>
    <property type="evidence" value="ECO:0007669"/>
    <property type="project" value="UniProtKB-KW"/>
</dbReference>
<feature type="region of interest" description="Disordered" evidence="12">
    <location>
        <begin position="285"/>
        <end position="336"/>
    </location>
</feature>
<name>A0A1Y2HS62_9FUNG</name>
<evidence type="ECO:0000259" key="13">
    <source>
        <dbReference type="Pfam" id="PF02434"/>
    </source>
</evidence>
<protein>
    <recommendedName>
        <fullName evidence="4">N-acetylgalactosaminide beta-1,3-galactosyltransferase</fullName>
        <ecNumber evidence="4">2.4.1.122</ecNumber>
    </recommendedName>
</protein>
<evidence type="ECO:0000256" key="8">
    <source>
        <dbReference type="ARBA" id="ARBA00022741"/>
    </source>
</evidence>
<evidence type="ECO:0000256" key="6">
    <source>
        <dbReference type="ARBA" id="ARBA00022679"/>
    </source>
</evidence>
<evidence type="ECO:0000256" key="10">
    <source>
        <dbReference type="ARBA" id="ARBA00022989"/>
    </source>
</evidence>
<dbReference type="Pfam" id="PF02434">
    <property type="entry name" value="Fringe"/>
    <property type="match status" value="1"/>
</dbReference>
<keyword evidence="7" id="KW-0812">Transmembrane</keyword>
<evidence type="ECO:0000256" key="1">
    <source>
        <dbReference type="ARBA" id="ARBA00004606"/>
    </source>
</evidence>
<dbReference type="STRING" id="765915.A0A1Y2HS62"/>
<dbReference type="Gene3D" id="3.90.550.50">
    <property type="match status" value="1"/>
</dbReference>
<dbReference type="GO" id="GO:0016263">
    <property type="term" value="F:glycoprotein-N-acetylgalactosamine 3-beta-galactosyltransferase activity"/>
    <property type="evidence" value="ECO:0007669"/>
    <property type="project" value="UniProtKB-EC"/>
</dbReference>
<feature type="domain" description="Fringe-like glycosyltransferase" evidence="13">
    <location>
        <begin position="364"/>
        <end position="442"/>
    </location>
</feature>
<evidence type="ECO:0000256" key="3">
    <source>
        <dbReference type="ARBA" id="ARBA00006462"/>
    </source>
</evidence>